<accession>A0A2N5CFN5</accession>
<sequence length="111" mass="11636">MIVATGALSISLGAMPAQAQQMPSSGAAAISDAVREGGNPYRPPSAASANPADAKRDRCEALLQELNGTSKQRAYTSPGTATQSAQGRSIPKLERDNSRKQLEETYRANCT</sequence>
<evidence type="ECO:0000313" key="3">
    <source>
        <dbReference type="EMBL" id="PLQ00992.1"/>
    </source>
</evidence>
<feature type="region of interest" description="Disordered" evidence="1">
    <location>
        <begin position="67"/>
        <end position="111"/>
    </location>
</feature>
<dbReference type="Proteomes" id="UP000234341">
    <property type="component" value="Unassembled WGS sequence"/>
</dbReference>
<organism evidence="3 4">
    <name type="scientific">Cupriavidus pauculus</name>
    <dbReference type="NCBI Taxonomy" id="82633"/>
    <lineage>
        <taxon>Bacteria</taxon>
        <taxon>Pseudomonadati</taxon>
        <taxon>Pseudomonadota</taxon>
        <taxon>Betaproteobacteria</taxon>
        <taxon>Burkholderiales</taxon>
        <taxon>Burkholderiaceae</taxon>
        <taxon>Cupriavidus</taxon>
    </lineage>
</organism>
<proteinExistence type="predicted"/>
<feature type="chain" id="PRO_5014678609" description="DUF4148 domain-containing protein" evidence="2">
    <location>
        <begin position="20"/>
        <end position="111"/>
    </location>
</feature>
<dbReference type="EMBL" id="PJRP01000003">
    <property type="protein sequence ID" value="PLQ00992.1"/>
    <property type="molecule type" value="Genomic_DNA"/>
</dbReference>
<evidence type="ECO:0000256" key="1">
    <source>
        <dbReference type="SAM" id="MobiDB-lite"/>
    </source>
</evidence>
<feature type="region of interest" description="Disordered" evidence="1">
    <location>
        <begin position="17"/>
        <end position="55"/>
    </location>
</feature>
<keyword evidence="2" id="KW-0732">Signal</keyword>
<dbReference type="OrthoDB" id="8966604at2"/>
<feature type="signal peptide" evidence="2">
    <location>
        <begin position="1"/>
        <end position="19"/>
    </location>
</feature>
<evidence type="ECO:0000256" key="2">
    <source>
        <dbReference type="SAM" id="SignalP"/>
    </source>
</evidence>
<dbReference type="AlphaFoldDB" id="A0A2N5CFN5"/>
<comment type="caution">
    <text evidence="3">The sequence shown here is derived from an EMBL/GenBank/DDBJ whole genome shotgun (WGS) entry which is preliminary data.</text>
</comment>
<reference evidence="3 4" key="1">
    <citation type="submission" date="2017-12" db="EMBL/GenBank/DDBJ databases">
        <title>Genome sequence of the active heterotrophic nitrifier-denitrifier, Cupriavidus pauculus UM1.</title>
        <authorList>
            <person name="Putonti C."/>
            <person name="Castignetti D."/>
        </authorList>
    </citation>
    <scope>NUCLEOTIDE SEQUENCE [LARGE SCALE GENOMIC DNA]</scope>
    <source>
        <strain evidence="3 4">UM1</strain>
    </source>
</reference>
<name>A0A2N5CFN5_9BURK</name>
<protein>
    <recommendedName>
        <fullName evidence="5">DUF4148 domain-containing protein</fullName>
    </recommendedName>
</protein>
<evidence type="ECO:0008006" key="5">
    <source>
        <dbReference type="Google" id="ProtNLM"/>
    </source>
</evidence>
<feature type="compositionally biased region" description="Basic and acidic residues" evidence="1">
    <location>
        <begin position="91"/>
        <end position="111"/>
    </location>
</feature>
<gene>
    <name evidence="3" type="ORF">CYJ10_10065</name>
</gene>
<feature type="compositionally biased region" description="Polar residues" evidence="1">
    <location>
        <begin position="67"/>
        <end position="87"/>
    </location>
</feature>
<evidence type="ECO:0000313" key="4">
    <source>
        <dbReference type="Proteomes" id="UP000234341"/>
    </source>
</evidence>